<dbReference type="InterPro" id="IPR043472">
    <property type="entry name" value="Macro_dom-like"/>
</dbReference>
<dbReference type="Pfam" id="PF01661">
    <property type="entry name" value="Macro"/>
    <property type="match status" value="1"/>
</dbReference>
<dbReference type="PANTHER" id="PTHR34413:SF2">
    <property type="entry name" value="PROPHAGE TAIL FIBER ASSEMBLY PROTEIN HOMOLOG TFAE-RELATED"/>
    <property type="match status" value="1"/>
</dbReference>
<protein>
    <submittedName>
        <fullName evidence="2">Phage tail protein</fullName>
    </submittedName>
</protein>
<gene>
    <name evidence="2" type="ORF">G0M21_18670</name>
</gene>
<name>A0A708TAX8_SALTM</name>
<sequence length="201" mass="22153">MKLKLILTAPVPELADAFERHFARLKNVEIHRGPFETVPEFDAMVSAANSFGLMDGGVDLAITRYFGVQLMQRVQEHIIDHYRGEQPVGTAFTIHTGNKEHPWLIHAPTMRVPEITAGTDSTYRATWAALLAIHNHFINTGIPVNSVVFPGMGTGCGQVSPDSAAAQMALAWHRFNNPPESINWNIAHRRAVSVINAIKGI</sequence>
<feature type="domain" description="Macro" evidence="1">
    <location>
        <begin position="15"/>
        <end position="201"/>
    </location>
</feature>
<dbReference type="PROSITE" id="PS51154">
    <property type="entry name" value="MACRO"/>
    <property type="match status" value="1"/>
</dbReference>
<proteinExistence type="predicted"/>
<accession>A0A708TAX8</accession>
<dbReference type="InterPro" id="IPR002589">
    <property type="entry name" value="Macro_dom"/>
</dbReference>
<evidence type="ECO:0000313" key="2">
    <source>
        <dbReference type="EMBL" id="HAD0571702.1"/>
    </source>
</evidence>
<dbReference type="AlphaFoldDB" id="A0A708TAX8"/>
<dbReference type="InterPro" id="IPR051220">
    <property type="entry name" value="TFA_Chaperone"/>
</dbReference>
<reference evidence="2" key="1">
    <citation type="journal article" date="2018" name="Genome Biol.">
        <title>SKESA: strategic k-mer extension for scrupulous assemblies.</title>
        <authorList>
            <person name="Souvorov A."/>
            <person name="Agarwala R."/>
            <person name="Lipman D.J."/>
        </authorList>
    </citation>
    <scope>NUCLEOTIDE SEQUENCE</scope>
    <source>
        <strain evidence="2">6079U</strain>
    </source>
</reference>
<reference evidence="2" key="2">
    <citation type="submission" date="2019-08" db="EMBL/GenBank/DDBJ databases">
        <authorList>
            <consortium name="NCBI Pathogen Detection Project"/>
        </authorList>
    </citation>
    <scope>NUCLEOTIDE SEQUENCE</scope>
    <source>
        <strain evidence="2">6079U</strain>
    </source>
</reference>
<dbReference type="PANTHER" id="PTHR34413">
    <property type="entry name" value="PROPHAGE TAIL FIBER ASSEMBLY PROTEIN HOMOLOG TFAE-RELATED-RELATED"/>
    <property type="match status" value="1"/>
</dbReference>
<dbReference type="SMART" id="SM00506">
    <property type="entry name" value="A1pp"/>
    <property type="match status" value="1"/>
</dbReference>
<dbReference type="SUPFAM" id="SSF52949">
    <property type="entry name" value="Macro domain-like"/>
    <property type="match status" value="1"/>
</dbReference>
<comment type="caution">
    <text evidence="2">The sequence shown here is derived from an EMBL/GenBank/DDBJ whole genome shotgun (WGS) entry which is preliminary data.</text>
</comment>
<dbReference type="Gene3D" id="3.40.220.10">
    <property type="entry name" value="Leucine Aminopeptidase, subunit E, domain 1"/>
    <property type="match status" value="1"/>
</dbReference>
<evidence type="ECO:0000259" key="1">
    <source>
        <dbReference type="PROSITE" id="PS51154"/>
    </source>
</evidence>
<dbReference type="EMBL" id="DAANNC010000046">
    <property type="protein sequence ID" value="HAD0571702.1"/>
    <property type="molecule type" value="Genomic_DNA"/>
</dbReference>
<organism evidence="2">
    <name type="scientific">Salmonella typhimurium</name>
    <dbReference type="NCBI Taxonomy" id="90371"/>
    <lineage>
        <taxon>Bacteria</taxon>
        <taxon>Pseudomonadati</taxon>
        <taxon>Pseudomonadota</taxon>
        <taxon>Gammaproteobacteria</taxon>
        <taxon>Enterobacterales</taxon>
        <taxon>Enterobacteriaceae</taxon>
        <taxon>Salmonella</taxon>
    </lineage>
</organism>